<sequence>MARFLTNGMKIDKMKTLVILLLGMTLSLTGFAPNQEEVPKLDGHSTTSGEVLTKKLKAIVDAQKITGLSVVVMKNQVIIYRNYFGVKNASTGEQFSDGTISYAASLTKPLFSYLFLKLVDKGMFDLDKPVYTYLSKPIAAYEKWQDLDKEPNFKKITARMLLSHSSGLPVLRYFVGDGKTLTLINEPGKAMYYSNEGMNLLGFIVEEHTGKDLQSLCKEYIYDPLGMKNTAMVWQKEFDADYAVGHDKDGKVLGAEKRVSARGAGSMVTTATDYSLFVSDVLNKKGLSAKLYKEMFTPQIKVTSKRGFGPLRDSLTEKGEFSNIQLSWGLGWGLFKTPHGKAFFHTGHADGWQNYCVNYPDKGLSVILLSNSDNFEHATGEILETTIGDTWSPLKWLGIYDQH</sequence>
<name>A0A3B7MNH4_9BACT</name>
<dbReference type="Gene3D" id="3.40.710.10">
    <property type="entry name" value="DD-peptidase/beta-lactamase superfamily"/>
    <property type="match status" value="1"/>
</dbReference>
<gene>
    <name evidence="2" type="ORF">D3H65_19605</name>
</gene>
<dbReference type="Pfam" id="PF00144">
    <property type="entry name" value="Beta-lactamase"/>
    <property type="match status" value="1"/>
</dbReference>
<evidence type="ECO:0000313" key="2">
    <source>
        <dbReference type="EMBL" id="AXY76054.1"/>
    </source>
</evidence>
<dbReference type="GO" id="GO:0016787">
    <property type="term" value="F:hydrolase activity"/>
    <property type="evidence" value="ECO:0007669"/>
    <property type="project" value="UniProtKB-KW"/>
</dbReference>
<proteinExistence type="predicted"/>
<reference evidence="2 3" key="1">
    <citation type="submission" date="2018-09" db="EMBL/GenBank/DDBJ databases">
        <title>Genome sequencing of strain 6GH32-13.</title>
        <authorList>
            <person name="Weon H.-Y."/>
            <person name="Heo J."/>
            <person name="Kwon S.-W."/>
        </authorList>
    </citation>
    <scope>NUCLEOTIDE SEQUENCE [LARGE SCALE GENOMIC DNA]</scope>
    <source>
        <strain evidence="2 3">5GH32-13</strain>
    </source>
</reference>
<evidence type="ECO:0000259" key="1">
    <source>
        <dbReference type="Pfam" id="PF00144"/>
    </source>
</evidence>
<dbReference type="InterPro" id="IPR050789">
    <property type="entry name" value="Diverse_Enzym_Activities"/>
</dbReference>
<dbReference type="AlphaFoldDB" id="A0A3B7MNH4"/>
<accession>A0A3B7MNH4</accession>
<evidence type="ECO:0000313" key="3">
    <source>
        <dbReference type="Proteomes" id="UP000263900"/>
    </source>
</evidence>
<dbReference type="RefSeq" id="WP_119051933.1">
    <property type="nucleotide sequence ID" value="NZ_CP032157.1"/>
</dbReference>
<keyword evidence="2" id="KW-0378">Hydrolase</keyword>
<dbReference type="KEGG" id="pseg:D3H65_19605"/>
<dbReference type="InterPro" id="IPR001466">
    <property type="entry name" value="Beta-lactam-related"/>
</dbReference>
<dbReference type="OrthoDB" id="1357763at2"/>
<keyword evidence="3" id="KW-1185">Reference proteome</keyword>
<feature type="domain" description="Beta-lactamase-related" evidence="1">
    <location>
        <begin position="54"/>
        <end position="375"/>
    </location>
</feature>
<dbReference type="Proteomes" id="UP000263900">
    <property type="component" value="Chromosome"/>
</dbReference>
<dbReference type="EMBL" id="CP032157">
    <property type="protein sequence ID" value="AXY76054.1"/>
    <property type="molecule type" value="Genomic_DNA"/>
</dbReference>
<dbReference type="SUPFAM" id="SSF56601">
    <property type="entry name" value="beta-lactamase/transpeptidase-like"/>
    <property type="match status" value="1"/>
</dbReference>
<dbReference type="InterPro" id="IPR012338">
    <property type="entry name" value="Beta-lactam/transpept-like"/>
</dbReference>
<dbReference type="PANTHER" id="PTHR43283:SF18">
    <property type="match status" value="1"/>
</dbReference>
<dbReference type="PANTHER" id="PTHR43283">
    <property type="entry name" value="BETA-LACTAMASE-RELATED"/>
    <property type="match status" value="1"/>
</dbReference>
<protein>
    <submittedName>
        <fullName evidence="2">Class A beta-lactamase-related serine hydrolase</fullName>
    </submittedName>
</protein>
<organism evidence="2 3">
    <name type="scientific">Paraflavitalea soli</name>
    <dbReference type="NCBI Taxonomy" id="2315862"/>
    <lineage>
        <taxon>Bacteria</taxon>
        <taxon>Pseudomonadati</taxon>
        <taxon>Bacteroidota</taxon>
        <taxon>Chitinophagia</taxon>
        <taxon>Chitinophagales</taxon>
        <taxon>Chitinophagaceae</taxon>
        <taxon>Paraflavitalea</taxon>
    </lineage>
</organism>